<comment type="cofactor">
    <cofactor evidence="1">
        <name>Fe(2+)</name>
        <dbReference type="ChEBI" id="CHEBI:29033"/>
    </cofactor>
</comment>
<evidence type="ECO:0000256" key="1">
    <source>
        <dbReference type="ARBA" id="ARBA00001954"/>
    </source>
</evidence>
<dbReference type="InterPro" id="IPR003819">
    <property type="entry name" value="TauD/TfdA-like"/>
</dbReference>
<dbReference type="InterPro" id="IPR042098">
    <property type="entry name" value="TauD-like_sf"/>
</dbReference>
<evidence type="ECO:0000313" key="7">
    <source>
        <dbReference type="Proteomes" id="UP000195755"/>
    </source>
</evidence>
<keyword evidence="3" id="KW-0408">Iron</keyword>
<evidence type="ECO:0000256" key="4">
    <source>
        <dbReference type="ARBA" id="ARBA00023194"/>
    </source>
</evidence>
<dbReference type="Proteomes" id="UP000195755">
    <property type="component" value="Chromosome"/>
</dbReference>
<dbReference type="PANTHER" id="PTHR10696">
    <property type="entry name" value="GAMMA-BUTYROBETAINE HYDROXYLASE-RELATED"/>
    <property type="match status" value="1"/>
</dbReference>
<evidence type="ECO:0000259" key="5">
    <source>
        <dbReference type="Pfam" id="PF02668"/>
    </source>
</evidence>
<gene>
    <name evidence="6" type="ORF">SMD11_6165</name>
</gene>
<dbReference type="GO" id="GO:0017000">
    <property type="term" value="P:antibiotic biosynthetic process"/>
    <property type="evidence" value="ECO:0007669"/>
    <property type="project" value="UniProtKB-KW"/>
</dbReference>
<dbReference type="AlphaFoldDB" id="A0A1Z2LC04"/>
<dbReference type="KEGG" id="salj:SMD11_6165"/>
<evidence type="ECO:0000256" key="2">
    <source>
        <dbReference type="ARBA" id="ARBA00023002"/>
    </source>
</evidence>
<protein>
    <recommendedName>
        <fullName evidence="5">TauD/TfdA-like domain-containing protein</fullName>
    </recommendedName>
</protein>
<dbReference type="EMBL" id="CP021744">
    <property type="protein sequence ID" value="ARZ71741.1"/>
    <property type="molecule type" value="Genomic_DNA"/>
</dbReference>
<evidence type="ECO:0000313" key="6">
    <source>
        <dbReference type="EMBL" id="ARZ71741.1"/>
    </source>
</evidence>
<dbReference type="RefSeq" id="WP_159395399.1">
    <property type="nucleotide sequence ID" value="NZ_CP021744.1"/>
</dbReference>
<feature type="domain" description="TauD/TfdA-like" evidence="5">
    <location>
        <begin position="19"/>
        <end position="278"/>
    </location>
</feature>
<evidence type="ECO:0000256" key="3">
    <source>
        <dbReference type="ARBA" id="ARBA00023004"/>
    </source>
</evidence>
<sequence>MFRDAANGWTQRTFTSPADFRLPYQRDHAALARRIREALLDGPGFTVVTGTPVASLGTADAQRFSEAMLRHLGEPLPQGHGTDTALAWLVRDEGVSAHTDDRRFHENAYTSKSRGYLHPHNDQAVRPFGQDPDWIALLTHRRAAQGGASVLVDGWTVHHVLREEFPGELSLLSTPFAFDRRHVTPPGKPSVVRAPVFDVRADGRVHVRCNAKRLETAAELTGKPLSPARRTAVDALKQVVARPELGLTILLEEGDCLITDDRRILHGRTAYEDHSDVTRRRCLIRVMLRRHGLVNKEFRAGEKRR</sequence>
<dbReference type="InterPro" id="IPR050411">
    <property type="entry name" value="AlphaKG_dependent_hydroxylases"/>
</dbReference>
<name>A0A1Z2LC04_9ACTN</name>
<dbReference type="SUPFAM" id="SSF51197">
    <property type="entry name" value="Clavaminate synthase-like"/>
    <property type="match status" value="1"/>
</dbReference>
<proteinExistence type="predicted"/>
<reference evidence="6 7" key="1">
    <citation type="submission" date="2017-06" db="EMBL/GenBank/DDBJ databases">
        <title>Streptomyces albireticuli Genome sequencing and assembly.</title>
        <authorList>
            <person name="Wang Y."/>
            <person name="Du B."/>
            <person name="Ding Y."/>
            <person name="Liu H."/>
            <person name="Hou Q."/>
            <person name="Liu K."/>
            <person name="Yao L."/>
            <person name="Wang C."/>
        </authorList>
    </citation>
    <scope>NUCLEOTIDE SEQUENCE [LARGE SCALE GENOMIC DNA]</scope>
    <source>
        <strain evidence="6 7">MDJK11</strain>
    </source>
</reference>
<dbReference type="Pfam" id="PF02668">
    <property type="entry name" value="TauD"/>
    <property type="match status" value="1"/>
</dbReference>
<dbReference type="OrthoDB" id="5491415at2"/>
<accession>A0A1Z2LC04</accession>
<organism evidence="6 7">
    <name type="scientific">Streptomyces albireticuli</name>
    <dbReference type="NCBI Taxonomy" id="1940"/>
    <lineage>
        <taxon>Bacteria</taxon>
        <taxon>Bacillati</taxon>
        <taxon>Actinomycetota</taxon>
        <taxon>Actinomycetes</taxon>
        <taxon>Kitasatosporales</taxon>
        <taxon>Streptomycetaceae</taxon>
        <taxon>Streptomyces</taxon>
    </lineage>
</organism>
<keyword evidence="4" id="KW-0045">Antibiotic biosynthesis</keyword>
<dbReference type="PANTHER" id="PTHR10696:SF56">
    <property type="entry name" value="TAUD_TFDA-LIKE DOMAIN-CONTAINING PROTEIN"/>
    <property type="match status" value="1"/>
</dbReference>
<keyword evidence="2" id="KW-0560">Oxidoreductase</keyword>
<dbReference type="Gene3D" id="3.60.130.10">
    <property type="entry name" value="Clavaminate synthase-like"/>
    <property type="match status" value="1"/>
</dbReference>
<dbReference type="GO" id="GO:0016491">
    <property type="term" value="F:oxidoreductase activity"/>
    <property type="evidence" value="ECO:0007669"/>
    <property type="project" value="UniProtKB-KW"/>
</dbReference>